<dbReference type="Proteomes" id="UP000068243">
    <property type="component" value="Unassembled WGS sequence"/>
</dbReference>
<protein>
    <recommendedName>
        <fullName evidence="3">Transcription initiation factor IIA subunit 2</fullName>
    </recommendedName>
    <alternativeName>
        <fullName evidence="9">General transcription factor IIA subunit 2</fullName>
    </alternativeName>
    <alternativeName>
        <fullName evidence="8">Transcription initiation factor IIA small chain</fullName>
    </alternativeName>
</protein>
<comment type="subunit">
    <text evidence="10">TFIIA is a heterodimer composed of the large TOA1 and the small TOA2 subunits.</text>
</comment>
<feature type="domain" description="Transcription initiation factor IIA gamma subunit C-terminal" evidence="13">
    <location>
        <begin position="63"/>
        <end position="105"/>
    </location>
</feature>
<dbReference type="InterPro" id="IPR015872">
    <property type="entry name" value="TFIIA_gsu_N"/>
</dbReference>
<dbReference type="CDD" id="cd10014">
    <property type="entry name" value="TFIIA_gamma_C"/>
    <property type="match status" value="1"/>
</dbReference>
<dbReference type="GO" id="GO:0005672">
    <property type="term" value="C:transcription factor TFIIA complex"/>
    <property type="evidence" value="ECO:0007669"/>
    <property type="project" value="InterPro"/>
</dbReference>
<evidence type="ECO:0000313" key="14">
    <source>
        <dbReference type="EMBL" id="GAQ40415.1"/>
    </source>
</evidence>
<dbReference type="CDD" id="cd10145">
    <property type="entry name" value="TFIIA_gamma_N"/>
    <property type="match status" value="1"/>
</dbReference>
<dbReference type="SUPFAM" id="SSF47396">
    <property type="entry name" value="Transcription factor IIA (TFIIA), alpha-helical domain"/>
    <property type="match status" value="1"/>
</dbReference>
<dbReference type="AlphaFoldDB" id="A0A117E029"/>
<dbReference type="InterPro" id="IPR015871">
    <property type="entry name" value="TFIIA_gsu_C"/>
</dbReference>
<keyword evidence="4" id="KW-0805">Transcription regulation</keyword>
<dbReference type="VEuPathDB" id="FungiDB:An15g05920"/>
<feature type="compositionally biased region" description="Acidic residues" evidence="11">
    <location>
        <begin position="302"/>
        <end position="316"/>
    </location>
</feature>
<feature type="compositionally biased region" description="Polar residues" evidence="11">
    <location>
        <begin position="468"/>
        <end position="482"/>
    </location>
</feature>
<dbReference type="VEuPathDB" id="FungiDB:ASPNIDRAFT2_1163958"/>
<dbReference type="VEuPathDB" id="FungiDB:ASPNIDRAFT2_1143654"/>
<accession>A0A117E029</accession>
<feature type="compositionally biased region" description="Acidic residues" evidence="11">
    <location>
        <begin position="372"/>
        <end position="387"/>
    </location>
</feature>
<evidence type="ECO:0000256" key="1">
    <source>
        <dbReference type="ARBA" id="ARBA00004123"/>
    </source>
</evidence>
<evidence type="ECO:0000259" key="13">
    <source>
        <dbReference type="Pfam" id="PF02751"/>
    </source>
</evidence>
<keyword evidence="5" id="KW-0804">Transcription</keyword>
<evidence type="ECO:0000259" key="12">
    <source>
        <dbReference type="Pfam" id="PF02268"/>
    </source>
</evidence>
<feature type="domain" description="Transcription initiation factor IIA gamma subunit N-terminal" evidence="12">
    <location>
        <begin position="6"/>
        <end position="52"/>
    </location>
</feature>
<dbReference type="InterPro" id="IPR009083">
    <property type="entry name" value="TFIIA_a-hlx"/>
</dbReference>
<evidence type="ECO:0000256" key="2">
    <source>
        <dbReference type="ARBA" id="ARBA00007675"/>
    </source>
</evidence>
<dbReference type="VEuPathDB" id="FungiDB:An15g05910"/>
<comment type="subcellular location">
    <subcellularLocation>
        <location evidence="1">Nucleus</location>
    </subcellularLocation>
</comment>
<dbReference type="FunFam" id="1.10.287.190:FF:000001">
    <property type="entry name" value="Transcription initiation factor IIA subunit 2"/>
    <property type="match status" value="1"/>
</dbReference>
<dbReference type="InterPro" id="IPR009088">
    <property type="entry name" value="TFIIA_b-brl"/>
</dbReference>
<dbReference type="PANTHER" id="PTHR10966">
    <property type="entry name" value="TRANSCRIPTION INITIATION FACTOR IIA SUBUNIT 2"/>
    <property type="match status" value="1"/>
</dbReference>
<proteinExistence type="inferred from homology"/>
<dbReference type="Pfam" id="PF02268">
    <property type="entry name" value="TFIIA_gamma_N"/>
    <property type="match status" value="1"/>
</dbReference>
<name>A0A117E029_ASPNG</name>
<feature type="compositionally biased region" description="Basic and acidic residues" evidence="11">
    <location>
        <begin position="134"/>
        <end position="158"/>
    </location>
</feature>
<dbReference type="VEuPathDB" id="FungiDB:ATCC64974_28230"/>
<evidence type="ECO:0000256" key="7">
    <source>
        <dbReference type="ARBA" id="ARBA00024733"/>
    </source>
</evidence>
<feature type="region of interest" description="Disordered" evidence="11">
    <location>
        <begin position="261"/>
        <end position="322"/>
    </location>
</feature>
<evidence type="ECO:0000313" key="15">
    <source>
        <dbReference type="Proteomes" id="UP000068243"/>
    </source>
</evidence>
<evidence type="ECO:0000256" key="8">
    <source>
        <dbReference type="ARBA" id="ARBA00029848"/>
    </source>
</evidence>
<dbReference type="InterPro" id="IPR003194">
    <property type="entry name" value="TFIIA_gsu"/>
</dbReference>
<evidence type="ECO:0000256" key="6">
    <source>
        <dbReference type="ARBA" id="ARBA00023242"/>
    </source>
</evidence>
<comment type="caution">
    <text evidence="14">The sequence shown here is derived from an EMBL/GenBank/DDBJ whole genome shotgun (WGS) entry which is preliminary data.</text>
</comment>
<dbReference type="Gene3D" id="1.10.287.190">
    <property type="entry name" value="Transcription factor IIA gamma subunit, alpha-helical domain"/>
    <property type="match status" value="1"/>
</dbReference>
<dbReference type="VEuPathDB" id="FungiDB:ATCC64974_28240"/>
<evidence type="ECO:0000256" key="3">
    <source>
        <dbReference type="ARBA" id="ARBA00019928"/>
    </source>
</evidence>
<dbReference type="VEuPathDB" id="FungiDB:M747DRAFT_12769"/>
<dbReference type="OrthoDB" id="5374569at2759"/>
<dbReference type="Pfam" id="PF02751">
    <property type="entry name" value="TFIIA_gamma_C"/>
    <property type="match status" value="1"/>
</dbReference>
<feature type="region of interest" description="Disordered" evidence="11">
    <location>
        <begin position="352"/>
        <end position="510"/>
    </location>
</feature>
<evidence type="ECO:0000256" key="10">
    <source>
        <dbReference type="ARBA" id="ARBA00063181"/>
    </source>
</evidence>
<keyword evidence="6" id="KW-0539">Nucleus</keyword>
<evidence type="ECO:0000256" key="5">
    <source>
        <dbReference type="ARBA" id="ARBA00023163"/>
    </source>
</evidence>
<dbReference type="OMA" id="AMAQTFT"/>
<feature type="region of interest" description="Disordered" evidence="11">
    <location>
        <begin position="131"/>
        <end position="205"/>
    </location>
</feature>
<dbReference type="SUPFAM" id="SSF50784">
    <property type="entry name" value="Transcription factor IIA (TFIIA), beta-barrel domain"/>
    <property type="match status" value="1"/>
</dbReference>
<dbReference type="GO" id="GO:0006367">
    <property type="term" value="P:transcription initiation at RNA polymerase II promoter"/>
    <property type="evidence" value="ECO:0007669"/>
    <property type="project" value="InterPro"/>
</dbReference>
<reference evidence="15" key="1">
    <citation type="journal article" date="2016" name="Genome Announc.">
        <title>Draft genome sequence of Aspergillus niger strain An76.</title>
        <authorList>
            <person name="Gong W."/>
            <person name="Cheng Z."/>
            <person name="Zhang H."/>
            <person name="Liu L."/>
            <person name="Gao P."/>
            <person name="Wang L."/>
        </authorList>
    </citation>
    <scope>NUCLEOTIDE SEQUENCE [LARGE SCALE GENOMIC DNA]</scope>
    <source>
        <strain evidence="15">An76</strain>
    </source>
</reference>
<comment type="function">
    <text evidence="7">TFIIA is a component of the transcription machinery of RNA polymerase II and plays an important role in transcriptional activation. TFIIA in a complex with TBP mediates transcriptional activity.</text>
</comment>
<organism evidence="14 15">
    <name type="scientific">Aspergillus niger</name>
    <dbReference type="NCBI Taxonomy" id="5061"/>
    <lineage>
        <taxon>Eukaryota</taxon>
        <taxon>Fungi</taxon>
        <taxon>Dikarya</taxon>
        <taxon>Ascomycota</taxon>
        <taxon>Pezizomycotina</taxon>
        <taxon>Eurotiomycetes</taxon>
        <taxon>Eurotiomycetidae</taxon>
        <taxon>Eurotiales</taxon>
        <taxon>Aspergillaceae</taxon>
        <taxon>Aspergillus</taxon>
        <taxon>Aspergillus subgen. Circumdati</taxon>
    </lineage>
</organism>
<dbReference type="VEuPathDB" id="FungiDB:M747DRAFT_294437"/>
<gene>
    <name evidence="14" type="ORF">ABL_03605</name>
</gene>
<feature type="compositionally biased region" description="Low complexity" evidence="11">
    <location>
        <begin position="406"/>
        <end position="423"/>
    </location>
</feature>
<dbReference type="Gene3D" id="2.30.18.10">
    <property type="entry name" value="Transcription factor IIA (TFIIA), beta-barrel domain"/>
    <property type="match status" value="1"/>
</dbReference>
<sequence>MSAQAYYELYRGSSLGLSLTDTLDDLINEGRIEPQLAMKILSTFDRVITEVLADKVRARLTFKGHLDTYRFCDEVWTFLIKDVTFKLDNQTTVSADKVKIVSCNSKRPGEATILSRDEMPRNLPWLMNAATTTIKREPKASSSDTPRRTVKRESRAKEEEAEEEENDVTPKAEAAMTPGSRMKKRDFMRSSPTPPSSPIHRCPSEEYLREGFDNDDIYMMVEDEFYAVAQTFTQHLHYAEYVRRKKEAKLQNATTIQNIARPTDGVTAQSEEAKRKAAAEDLSAQQKEGLQKMVEGGRPAIDSEEEEDDDDQEDDTWAGTSLHDLLISPRKARSLVGMQGIKSTTRAAAGLGASAGSGAVTDGAARERQDAMEDGDQLDETTDDDDLDARTRTLTGPSRVQHQHRTATPTPMPTAASSRSSPMNNRSTGDSGIRRVQSMSGRYSTPRATRSKKRLIFDDDFDGLPEPSRSSNQMQGPISSPSLGRRAPNPRGPDPKAKKSRLNEVPTFLF</sequence>
<evidence type="ECO:0000256" key="4">
    <source>
        <dbReference type="ARBA" id="ARBA00023015"/>
    </source>
</evidence>
<dbReference type="EMBL" id="BCMY01000005">
    <property type="protein sequence ID" value="GAQ40415.1"/>
    <property type="molecule type" value="Genomic_DNA"/>
</dbReference>
<feature type="compositionally biased region" description="Polar residues" evidence="11">
    <location>
        <begin position="437"/>
        <end position="448"/>
    </location>
</feature>
<comment type="similarity">
    <text evidence="2">Belongs to the TFIIA subunit 2 family.</text>
</comment>
<evidence type="ECO:0000256" key="9">
    <source>
        <dbReference type="ARBA" id="ARBA00032215"/>
    </source>
</evidence>
<feature type="compositionally biased region" description="Polar residues" evidence="11">
    <location>
        <begin position="261"/>
        <end position="270"/>
    </location>
</feature>
<dbReference type="PaxDb" id="5061-CADANGAP00012038"/>
<dbReference type="FunFam" id="2.30.18.10:FF:000003">
    <property type="entry name" value="Transcription initiation factor IIA subunit 2"/>
    <property type="match status" value="1"/>
</dbReference>
<evidence type="ECO:0000256" key="11">
    <source>
        <dbReference type="SAM" id="MobiDB-lite"/>
    </source>
</evidence>